<dbReference type="InterPro" id="IPR026015">
    <property type="entry name" value="ATP_synth_OSCP/delta_N_sf"/>
</dbReference>
<gene>
    <name evidence="7" type="ORF">EVA_00285</name>
</gene>
<keyword evidence="4" id="KW-0406">Ion transport</keyword>
<comment type="subcellular location">
    <subcellularLocation>
        <location evidence="1">Membrane</location>
    </subcellularLocation>
</comment>
<reference evidence="7" key="1">
    <citation type="journal article" date="2012" name="PLoS ONE">
        <title>Gene sets for utilization of primary and secondary nutrition supplies in the distal gut of endangered iberian lynx.</title>
        <authorList>
            <person name="Alcaide M."/>
            <person name="Messina E."/>
            <person name="Richter M."/>
            <person name="Bargiela R."/>
            <person name="Peplies J."/>
            <person name="Huws S.A."/>
            <person name="Newbold C.J."/>
            <person name="Golyshin P.N."/>
            <person name="Simon M.A."/>
            <person name="Lopez G."/>
            <person name="Yakimov M.M."/>
            <person name="Ferrer M."/>
        </authorList>
    </citation>
    <scope>NUCLEOTIDE SEQUENCE</scope>
</reference>
<dbReference type="InterPro" id="IPR000711">
    <property type="entry name" value="ATPase_OSCP/dsu"/>
</dbReference>
<name>J9DDD7_9ZZZZ</name>
<evidence type="ECO:0000256" key="3">
    <source>
        <dbReference type="ARBA" id="ARBA00022781"/>
    </source>
</evidence>
<evidence type="ECO:0000256" key="5">
    <source>
        <dbReference type="ARBA" id="ARBA00023136"/>
    </source>
</evidence>
<evidence type="ECO:0000256" key="1">
    <source>
        <dbReference type="ARBA" id="ARBA00004370"/>
    </source>
</evidence>
<dbReference type="InterPro" id="IPR020781">
    <property type="entry name" value="ATPase_OSCP/d_CS"/>
</dbReference>
<proteinExistence type="inferred from homology"/>
<dbReference type="SUPFAM" id="SSF47928">
    <property type="entry name" value="N-terminal domain of the delta subunit of the F1F0-ATP synthase"/>
    <property type="match status" value="1"/>
</dbReference>
<dbReference type="HAMAP" id="MF_01416">
    <property type="entry name" value="ATP_synth_delta_bact"/>
    <property type="match status" value="1"/>
</dbReference>
<dbReference type="GO" id="GO:0016020">
    <property type="term" value="C:membrane"/>
    <property type="evidence" value="ECO:0007669"/>
    <property type="project" value="UniProtKB-SubCell"/>
</dbReference>
<protein>
    <submittedName>
        <fullName evidence="7">ATP synthase F1, delta subunit</fullName>
    </submittedName>
</protein>
<sequence length="205" mass="22987">MYIGSLSRRYAKALLAYATENGHGEQVYREAIVLAYRLTDVPLLHRALESPVLPMRTKIQLVCEAAVDQASASKGGRTCTDGTTPSDEPLVSAELKRFLRLVLKEHREAYLAFMFLSYIDLYQKQQHISVGTLTTASPVSPALLERIRSLIADETHGTVELRTTVDPSLLGGFRLEIGTYRLDASMAHQLERVKKQFVARNRRIV</sequence>
<evidence type="ECO:0000256" key="6">
    <source>
        <dbReference type="ARBA" id="ARBA00023310"/>
    </source>
</evidence>
<dbReference type="AlphaFoldDB" id="J9DDD7"/>
<dbReference type="EMBL" id="AMCI01000007">
    <property type="protein sequence ID" value="EJX11011.1"/>
    <property type="molecule type" value="Genomic_DNA"/>
</dbReference>
<keyword evidence="2" id="KW-0813">Transport</keyword>
<dbReference type="Gene3D" id="1.10.520.20">
    <property type="entry name" value="N-terminal domain of the delta subunit of the F1F0-ATP synthase"/>
    <property type="match status" value="1"/>
</dbReference>
<dbReference type="PANTHER" id="PTHR11910">
    <property type="entry name" value="ATP SYNTHASE DELTA CHAIN"/>
    <property type="match status" value="1"/>
</dbReference>
<accession>J9DDD7</accession>
<evidence type="ECO:0000256" key="2">
    <source>
        <dbReference type="ARBA" id="ARBA00022448"/>
    </source>
</evidence>
<evidence type="ECO:0000256" key="4">
    <source>
        <dbReference type="ARBA" id="ARBA00023065"/>
    </source>
</evidence>
<keyword evidence="3" id="KW-0375">Hydrogen ion transport</keyword>
<keyword evidence="6" id="KW-0066">ATP synthesis</keyword>
<dbReference type="Pfam" id="PF00213">
    <property type="entry name" value="OSCP"/>
    <property type="match status" value="2"/>
</dbReference>
<evidence type="ECO:0000313" key="7">
    <source>
        <dbReference type="EMBL" id="EJX11011.1"/>
    </source>
</evidence>
<organism evidence="7">
    <name type="scientific">gut metagenome</name>
    <dbReference type="NCBI Taxonomy" id="749906"/>
    <lineage>
        <taxon>unclassified sequences</taxon>
        <taxon>metagenomes</taxon>
        <taxon>organismal metagenomes</taxon>
    </lineage>
</organism>
<comment type="caution">
    <text evidence="7">The sequence shown here is derived from an EMBL/GenBank/DDBJ whole genome shotgun (WGS) entry which is preliminary data.</text>
</comment>
<dbReference type="PROSITE" id="PS00389">
    <property type="entry name" value="ATPASE_DELTA"/>
    <property type="match status" value="1"/>
</dbReference>
<dbReference type="GO" id="GO:0046933">
    <property type="term" value="F:proton-transporting ATP synthase activity, rotational mechanism"/>
    <property type="evidence" value="ECO:0007669"/>
    <property type="project" value="InterPro"/>
</dbReference>
<keyword evidence="5" id="KW-0472">Membrane</keyword>